<name>A0A2A9E608_9MICO</name>
<dbReference type="RefSeq" id="WP_098455179.1">
    <property type="nucleotide sequence ID" value="NZ_PDJG01000001.1"/>
</dbReference>
<comment type="catalytic activity">
    <reaction evidence="1">
        <text>ATP + protein L-histidine = ADP + protein N-phospho-L-histidine.</text>
        <dbReference type="EC" id="2.7.13.3"/>
    </reaction>
</comment>
<dbReference type="PRINTS" id="PR00344">
    <property type="entry name" value="BCTRLSENSOR"/>
</dbReference>
<keyword evidence="5" id="KW-0808">Transferase</keyword>
<dbReference type="Pfam" id="PF00512">
    <property type="entry name" value="HisKA"/>
    <property type="match status" value="1"/>
</dbReference>
<dbReference type="Pfam" id="PF00672">
    <property type="entry name" value="HAMP"/>
    <property type="match status" value="1"/>
</dbReference>
<dbReference type="SMART" id="SM00388">
    <property type="entry name" value="HisKA"/>
    <property type="match status" value="1"/>
</dbReference>
<evidence type="ECO:0000313" key="15">
    <source>
        <dbReference type="Proteomes" id="UP000225548"/>
    </source>
</evidence>
<dbReference type="SUPFAM" id="SSF158472">
    <property type="entry name" value="HAMP domain-like"/>
    <property type="match status" value="1"/>
</dbReference>
<dbReference type="InterPro" id="IPR003594">
    <property type="entry name" value="HATPase_dom"/>
</dbReference>
<keyword evidence="9" id="KW-0902">Two-component regulatory system</keyword>
<dbReference type="PANTHER" id="PTHR45436">
    <property type="entry name" value="SENSOR HISTIDINE KINASE YKOH"/>
    <property type="match status" value="1"/>
</dbReference>
<gene>
    <name evidence="14" type="ORF">ATL42_1986</name>
</gene>
<dbReference type="PANTHER" id="PTHR45436:SF5">
    <property type="entry name" value="SENSOR HISTIDINE KINASE TRCS"/>
    <property type="match status" value="1"/>
</dbReference>
<dbReference type="Gene3D" id="6.10.340.10">
    <property type="match status" value="1"/>
</dbReference>
<dbReference type="InterPro" id="IPR036097">
    <property type="entry name" value="HisK_dim/P_sf"/>
</dbReference>
<dbReference type="InterPro" id="IPR004358">
    <property type="entry name" value="Sig_transdc_His_kin-like_C"/>
</dbReference>
<dbReference type="InterPro" id="IPR003660">
    <property type="entry name" value="HAMP_dom"/>
</dbReference>
<dbReference type="AlphaFoldDB" id="A0A2A9E608"/>
<evidence type="ECO:0000256" key="5">
    <source>
        <dbReference type="ARBA" id="ARBA00022679"/>
    </source>
</evidence>
<evidence type="ECO:0000256" key="2">
    <source>
        <dbReference type="ARBA" id="ARBA00004236"/>
    </source>
</evidence>
<evidence type="ECO:0000313" key="14">
    <source>
        <dbReference type="EMBL" id="PFG34086.1"/>
    </source>
</evidence>
<comment type="caution">
    <text evidence="14">The sequence shown here is derived from an EMBL/GenBank/DDBJ whole genome shotgun (WGS) entry which is preliminary data.</text>
</comment>
<dbReference type="SUPFAM" id="SSF47384">
    <property type="entry name" value="Homodimeric domain of signal transducing histidine kinase"/>
    <property type="match status" value="1"/>
</dbReference>
<evidence type="ECO:0000256" key="8">
    <source>
        <dbReference type="ARBA" id="ARBA00022989"/>
    </source>
</evidence>
<keyword evidence="4" id="KW-0597">Phosphoprotein</keyword>
<evidence type="ECO:0000256" key="3">
    <source>
        <dbReference type="ARBA" id="ARBA00012438"/>
    </source>
</evidence>
<dbReference type="InterPro" id="IPR005467">
    <property type="entry name" value="His_kinase_dom"/>
</dbReference>
<dbReference type="Gene3D" id="3.30.565.10">
    <property type="entry name" value="Histidine kinase-like ATPase, C-terminal domain"/>
    <property type="match status" value="1"/>
</dbReference>
<dbReference type="InterPro" id="IPR036890">
    <property type="entry name" value="HATPase_C_sf"/>
</dbReference>
<organism evidence="14 15">
    <name type="scientific">Sanguibacter antarcticus</name>
    <dbReference type="NCBI Taxonomy" id="372484"/>
    <lineage>
        <taxon>Bacteria</taxon>
        <taxon>Bacillati</taxon>
        <taxon>Actinomycetota</taxon>
        <taxon>Actinomycetes</taxon>
        <taxon>Micrococcales</taxon>
        <taxon>Sanguibacteraceae</taxon>
        <taxon>Sanguibacter</taxon>
    </lineage>
</organism>
<evidence type="ECO:0000256" key="7">
    <source>
        <dbReference type="ARBA" id="ARBA00022777"/>
    </source>
</evidence>
<keyword evidence="15" id="KW-1185">Reference proteome</keyword>
<sequence length="491" mass="53353">MRATTVRSRVLAAMLLLCAFGLLIAGLTAYGLERSKVDARIDDSLVRSVTSLRDLASSGLDPETGQPFTTASSLVYTAIQRTIPSPNEGMIGYAQGHVRWYAPEAVALRLEEDEAFVEHLSTLQASGSALLQGFTSETTEYRFAAVPVTVGPDETGTFVIAYDRSAELAALSGTFRTYAVVAVIALVLIGLVGWLLAGRFLAPIRRLRDTAQQISESDLSTRIPVQGNDDLSDLTRTFNDMVERLERSFVSQRQLLDDVGHELRTPLTIIGGHLEVMDRHDPVDVIATREIALDEISRMSRLVDDLMTLATADRPDFVRRDYVDLGRLTDDVLDKARALAPRNWVVDARAELPFPLDSQRITQAWLQLASNAVKYSADGSTIAVGSAVALDEARIWVRDDGIGIAPHDLGRIFGRFVRAGSGTPDRGGRGLGLAIVAAIAAAHNGSAEVESTEGAGSTFTVTLRRQPPDLGARLPLELSRPVHDNHLERHL</sequence>
<dbReference type="EMBL" id="PDJG01000001">
    <property type="protein sequence ID" value="PFG34086.1"/>
    <property type="molecule type" value="Genomic_DNA"/>
</dbReference>
<proteinExistence type="predicted"/>
<dbReference type="CDD" id="cd06225">
    <property type="entry name" value="HAMP"/>
    <property type="match status" value="1"/>
</dbReference>
<evidence type="ECO:0000259" key="12">
    <source>
        <dbReference type="PROSITE" id="PS50109"/>
    </source>
</evidence>
<dbReference type="CDD" id="cd00082">
    <property type="entry name" value="HisKA"/>
    <property type="match status" value="1"/>
</dbReference>
<dbReference type="GO" id="GO:0000155">
    <property type="term" value="F:phosphorelay sensor kinase activity"/>
    <property type="evidence" value="ECO:0007669"/>
    <property type="project" value="InterPro"/>
</dbReference>
<dbReference type="PROSITE" id="PS50885">
    <property type="entry name" value="HAMP"/>
    <property type="match status" value="1"/>
</dbReference>
<dbReference type="Gene3D" id="1.10.287.130">
    <property type="match status" value="1"/>
</dbReference>
<dbReference type="Proteomes" id="UP000225548">
    <property type="component" value="Unassembled WGS sequence"/>
</dbReference>
<dbReference type="InterPro" id="IPR003661">
    <property type="entry name" value="HisK_dim/P_dom"/>
</dbReference>
<feature type="domain" description="Histidine kinase" evidence="12">
    <location>
        <begin position="258"/>
        <end position="467"/>
    </location>
</feature>
<dbReference type="Pfam" id="PF02518">
    <property type="entry name" value="HATPase_c"/>
    <property type="match status" value="1"/>
</dbReference>
<dbReference type="EC" id="2.7.13.3" evidence="3"/>
<dbReference type="SMART" id="SM00304">
    <property type="entry name" value="HAMP"/>
    <property type="match status" value="1"/>
</dbReference>
<keyword evidence="8 11" id="KW-1133">Transmembrane helix</keyword>
<dbReference type="PROSITE" id="PS50109">
    <property type="entry name" value="HIS_KIN"/>
    <property type="match status" value="1"/>
</dbReference>
<dbReference type="SMART" id="SM00387">
    <property type="entry name" value="HATPase_c"/>
    <property type="match status" value="1"/>
</dbReference>
<dbReference type="InterPro" id="IPR050428">
    <property type="entry name" value="TCS_sensor_his_kinase"/>
</dbReference>
<reference evidence="14 15" key="1">
    <citation type="submission" date="2017-10" db="EMBL/GenBank/DDBJ databases">
        <title>Sequencing the genomes of 1000 actinobacteria strains.</title>
        <authorList>
            <person name="Klenk H.-P."/>
        </authorList>
    </citation>
    <scope>NUCLEOTIDE SEQUENCE [LARGE SCALE GENOMIC DNA]</scope>
    <source>
        <strain evidence="14 15">DSM 18966</strain>
    </source>
</reference>
<feature type="domain" description="HAMP" evidence="13">
    <location>
        <begin position="198"/>
        <end position="250"/>
    </location>
</feature>
<evidence type="ECO:0000256" key="10">
    <source>
        <dbReference type="ARBA" id="ARBA00023136"/>
    </source>
</evidence>
<feature type="transmembrane region" description="Helical" evidence="11">
    <location>
        <begin position="178"/>
        <end position="197"/>
    </location>
</feature>
<evidence type="ECO:0000259" key="13">
    <source>
        <dbReference type="PROSITE" id="PS50885"/>
    </source>
</evidence>
<keyword evidence="6 11" id="KW-0812">Transmembrane</keyword>
<dbReference type="SUPFAM" id="SSF55874">
    <property type="entry name" value="ATPase domain of HSP90 chaperone/DNA topoisomerase II/histidine kinase"/>
    <property type="match status" value="1"/>
</dbReference>
<dbReference type="GO" id="GO:0005886">
    <property type="term" value="C:plasma membrane"/>
    <property type="evidence" value="ECO:0007669"/>
    <property type="project" value="UniProtKB-SubCell"/>
</dbReference>
<evidence type="ECO:0000256" key="6">
    <source>
        <dbReference type="ARBA" id="ARBA00022692"/>
    </source>
</evidence>
<accession>A0A2A9E608</accession>
<keyword evidence="7 14" id="KW-0418">Kinase</keyword>
<comment type="subcellular location">
    <subcellularLocation>
        <location evidence="2">Cell membrane</location>
    </subcellularLocation>
</comment>
<protein>
    <recommendedName>
        <fullName evidence="3">histidine kinase</fullName>
        <ecNumber evidence="3">2.7.13.3</ecNumber>
    </recommendedName>
</protein>
<evidence type="ECO:0000256" key="9">
    <source>
        <dbReference type="ARBA" id="ARBA00023012"/>
    </source>
</evidence>
<dbReference type="OrthoDB" id="9786919at2"/>
<keyword evidence="10 11" id="KW-0472">Membrane</keyword>
<evidence type="ECO:0000256" key="11">
    <source>
        <dbReference type="SAM" id="Phobius"/>
    </source>
</evidence>
<evidence type="ECO:0000256" key="1">
    <source>
        <dbReference type="ARBA" id="ARBA00000085"/>
    </source>
</evidence>
<evidence type="ECO:0000256" key="4">
    <source>
        <dbReference type="ARBA" id="ARBA00022553"/>
    </source>
</evidence>